<dbReference type="GO" id="GO:0033969">
    <property type="term" value="F:gamma-glutamyl-gamma-aminobutyrate hydrolase activity"/>
    <property type="evidence" value="ECO:0007669"/>
    <property type="project" value="TreeGrafter"/>
</dbReference>
<dbReference type="Proteomes" id="UP000287857">
    <property type="component" value="Unassembled WGS sequence"/>
</dbReference>
<accession>A0A430A228</accession>
<comment type="caution">
    <text evidence="1">The sequence shown here is derived from an EMBL/GenBank/DDBJ whole genome shotgun (WGS) entry which is preliminary data.</text>
</comment>
<dbReference type="SUPFAM" id="SSF52317">
    <property type="entry name" value="Class I glutamine amidotransferase-like"/>
    <property type="match status" value="1"/>
</dbReference>
<dbReference type="AlphaFoldDB" id="A0A430A228"/>
<dbReference type="OrthoDB" id="9813383at2"/>
<protein>
    <submittedName>
        <fullName evidence="1">Gamma-glutamyl-gamma-aminobutyrate hydrolase</fullName>
    </submittedName>
</protein>
<dbReference type="GO" id="GO:0005829">
    <property type="term" value="C:cytosol"/>
    <property type="evidence" value="ECO:0007669"/>
    <property type="project" value="TreeGrafter"/>
</dbReference>
<keyword evidence="1" id="KW-0378">Hydrolase</keyword>
<dbReference type="InterPro" id="IPR011697">
    <property type="entry name" value="Peptidase_C26"/>
</dbReference>
<proteinExistence type="predicted"/>
<sequence length="238" mass="26876">MKKIKIGIAINEIQDAGDILHNLPISYIPSGYVKAVQNAGGLPILLPISSPQDATDYVSSIDKLILAGGQNVNPEYYNEQPIFDKSLMHNQRDSFELALIDEAFKQKKPILAICRGMQLLNVKLGGTLFQDISQDEVIKHMQAPLSRELLTHDVITEYESVLNDLYGDTTKVNSFHFQSIKLLGKNVRVTAKSQDEIIEGIESEDNSKRFIGVQWHPDFVYNTEEKEQKLFNYFVASF</sequence>
<reference evidence="1 2" key="1">
    <citation type="submission" date="2017-05" db="EMBL/GenBank/DDBJ databases">
        <title>Vagococcus spp. assemblies.</title>
        <authorList>
            <person name="Gulvik C.A."/>
        </authorList>
    </citation>
    <scope>NUCLEOTIDE SEQUENCE [LARGE SCALE GENOMIC DNA]</scope>
    <source>
        <strain evidence="1 2">SS1995</strain>
    </source>
</reference>
<name>A0A430A228_9ENTE</name>
<dbReference type="PROSITE" id="PS51273">
    <property type="entry name" value="GATASE_TYPE_1"/>
    <property type="match status" value="1"/>
</dbReference>
<dbReference type="CDD" id="cd01745">
    <property type="entry name" value="GATase1_2"/>
    <property type="match status" value="1"/>
</dbReference>
<dbReference type="PANTHER" id="PTHR43235:SF1">
    <property type="entry name" value="GLUTAMINE AMIDOTRANSFERASE PB2B2.05-RELATED"/>
    <property type="match status" value="1"/>
</dbReference>
<dbReference type="GO" id="GO:0006598">
    <property type="term" value="P:polyamine catabolic process"/>
    <property type="evidence" value="ECO:0007669"/>
    <property type="project" value="TreeGrafter"/>
</dbReference>
<dbReference type="RefSeq" id="WP_125982783.1">
    <property type="nucleotide sequence ID" value="NZ_NGJS01000001.1"/>
</dbReference>
<evidence type="ECO:0000313" key="1">
    <source>
        <dbReference type="EMBL" id="RSU00457.1"/>
    </source>
</evidence>
<dbReference type="InterPro" id="IPR029062">
    <property type="entry name" value="Class_I_gatase-like"/>
</dbReference>
<evidence type="ECO:0000313" key="2">
    <source>
        <dbReference type="Proteomes" id="UP000287857"/>
    </source>
</evidence>
<gene>
    <name evidence="1" type="ORF">CBF37_00140</name>
</gene>
<dbReference type="Pfam" id="PF07722">
    <property type="entry name" value="Peptidase_C26"/>
    <property type="match status" value="1"/>
</dbReference>
<dbReference type="InterPro" id="IPR044668">
    <property type="entry name" value="PuuD-like"/>
</dbReference>
<dbReference type="PANTHER" id="PTHR43235">
    <property type="entry name" value="GLUTAMINE AMIDOTRANSFERASE PB2B2.05-RELATED"/>
    <property type="match status" value="1"/>
</dbReference>
<dbReference type="EMBL" id="NGJS01000001">
    <property type="protein sequence ID" value="RSU00457.1"/>
    <property type="molecule type" value="Genomic_DNA"/>
</dbReference>
<keyword evidence="2" id="KW-1185">Reference proteome</keyword>
<dbReference type="Gene3D" id="3.40.50.880">
    <property type="match status" value="1"/>
</dbReference>
<organism evidence="1 2">
    <name type="scientific">Vagococcus vulneris</name>
    <dbReference type="NCBI Taxonomy" id="1977869"/>
    <lineage>
        <taxon>Bacteria</taxon>
        <taxon>Bacillati</taxon>
        <taxon>Bacillota</taxon>
        <taxon>Bacilli</taxon>
        <taxon>Lactobacillales</taxon>
        <taxon>Enterococcaceae</taxon>
        <taxon>Vagococcus</taxon>
    </lineage>
</organism>